<proteinExistence type="predicted"/>
<name>A0AAU9WEQ0_9CNID</name>
<keyword evidence="2" id="KW-1133">Transmembrane helix</keyword>
<accession>A0AAU9WEQ0</accession>
<dbReference type="Proteomes" id="UP001159428">
    <property type="component" value="Unassembled WGS sequence"/>
</dbReference>
<keyword evidence="2" id="KW-0812">Transmembrane</keyword>
<dbReference type="AlphaFoldDB" id="A0AAU9WEQ0"/>
<feature type="region of interest" description="Disordered" evidence="1">
    <location>
        <begin position="155"/>
        <end position="183"/>
    </location>
</feature>
<feature type="domain" description="Potassium channel" evidence="3">
    <location>
        <begin position="3"/>
        <end position="59"/>
    </location>
</feature>
<dbReference type="EMBL" id="CALNXJ010000011">
    <property type="protein sequence ID" value="CAH3109084.1"/>
    <property type="molecule type" value="Genomic_DNA"/>
</dbReference>
<keyword evidence="5" id="KW-1185">Reference proteome</keyword>
<dbReference type="Pfam" id="PF07885">
    <property type="entry name" value="Ion_trans_2"/>
    <property type="match status" value="1"/>
</dbReference>
<evidence type="ECO:0000259" key="3">
    <source>
        <dbReference type="Pfam" id="PF07885"/>
    </source>
</evidence>
<evidence type="ECO:0000256" key="1">
    <source>
        <dbReference type="SAM" id="MobiDB-lite"/>
    </source>
</evidence>
<reference evidence="4 5" key="1">
    <citation type="submission" date="2022-05" db="EMBL/GenBank/DDBJ databases">
        <authorList>
            <consortium name="Genoscope - CEA"/>
            <person name="William W."/>
        </authorList>
    </citation>
    <scope>NUCLEOTIDE SEQUENCE [LARGE SCALE GENOMIC DNA]</scope>
</reference>
<dbReference type="Gene3D" id="1.10.287.70">
    <property type="match status" value="1"/>
</dbReference>
<dbReference type="InterPro" id="IPR013099">
    <property type="entry name" value="K_chnl_dom"/>
</dbReference>
<evidence type="ECO:0000313" key="5">
    <source>
        <dbReference type="Proteomes" id="UP001159428"/>
    </source>
</evidence>
<sequence length="266" mass="30039">MYPKGFWWAVPSLTTLGYFNSYGDVTPKSFLCHIFDIIWVLVGAIMMSLFTGLIISAMQASLDGTKYKDIAGKEVGVLAPFLTTQKVAEEFDAKIINFESLQEMQKNLSQGAIGRVSLDHNTTLYFLDKFVSQQSEQIRMIRNINYPMEYYQAPVSHDVTPPPTRSPNGSNDSEEQRFKRKQDLSRCGKNLKDLFIDLVSVAKETAKEQLIPAEVRLSESSANLSDEMEGFFSTGSKMTLWMLIYLLVVFLGLVFLGILCQVYTKC</sequence>
<keyword evidence="2" id="KW-0472">Membrane</keyword>
<feature type="compositionally biased region" description="Basic and acidic residues" evidence="1">
    <location>
        <begin position="174"/>
        <end position="183"/>
    </location>
</feature>
<evidence type="ECO:0000256" key="2">
    <source>
        <dbReference type="SAM" id="Phobius"/>
    </source>
</evidence>
<feature type="transmembrane region" description="Helical" evidence="2">
    <location>
        <begin position="240"/>
        <end position="264"/>
    </location>
</feature>
<protein>
    <recommendedName>
        <fullName evidence="3">Potassium channel domain-containing protein</fullName>
    </recommendedName>
</protein>
<feature type="transmembrane region" description="Helical" evidence="2">
    <location>
        <begin position="37"/>
        <end position="58"/>
    </location>
</feature>
<comment type="caution">
    <text evidence="4">The sequence shown here is derived from an EMBL/GenBank/DDBJ whole genome shotgun (WGS) entry which is preliminary data.</text>
</comment>
<feature type="non-terminal residue" evidence="4">
    <location>
        <position position="266"/>
    </location>
</feature>
<organism evidence="4 5">
    <name type="scientific">Pocillopora meandrina</name>
    <dbReference type="NCBI Taxonomy" id="46732"/>
    <lineage>
        <taxon>Eukaryota</taxon>
        <taxon>Metazoa</taxon>
        <taxon>Cnidaria</taxon>
        <taxon>Anthozoa</taxon>
        <taxon>Hexacorallia</taxon>
        <taxon>Scleractinia</taxon>
        <taxon>Astrocoeniina</taxon>
        <taxon>Pocilloporidae</taxon>
        <taxon>Pocillopora</taxon>
    </lineage>
</organism>
<gene>
    <name evidence="4" type="ORF">PMEA_00002829</name>
</gene>
<evidence type="ECO:0000313" key="4">
    <source>
        <dbReference type="EMBL" id="CAH3109084.1"/>
    </source>
</evidence>
<dbReference type="Gene3D" id="3.40.190.10">
    <property type="entry name" value="Periplasmic binding protein-like II"/>
    <property type="match status" value="1"/>
</dbReference>
<dbReference type="SUPFAM" id="SSF81324">
    <property type="entry name" value="Voltage-gated potassium channels"/>
    <property type="match status" value="1"/>
</dbReference>